<protein>
    <submittedName>
        <fullName evidence="3">Uncharacterized protein</fullName>
    </submittedName>
</protein>
<gene>
    <name evidence="1" type="ORF">DAI13_13790</name>
    <name evidence="3" type="ORF">EY666_17190</name>
    <name evidence="2" type="ORF">NCTC13379_01043</name>
</gene>
<dbReference type="RefSeq" id="WP_002385638.1">
    <property type="nucleotide sequence ID" value="NZ_AP025270.1"/>
</dbReference>
<evidence type="ECO:0000313" key="2">
    <source>
        <dbReference type="EMBL" id="STP64227.1"/>
    </source>
</evidence>
<comment type="caution">
    <text evidence="3">The sequence shown here is derived from an EMBL/GenBank/DDBJ whole genome shotgun (WGS) entry which is preliminary data.</text>
</comment>
<evidence type="ECO:0000313" key="3">
    <source>
        <dbReference type="EMBL" id="TKK64052.1"/>
    </source>
</evidence>
<dbReference type="AlphaFoldDB" id="A0A4U3KPI7"/>
<accession>A0A4U3KPI7</accession>
<dbReference type="Proteomes" id="UP000305511">
    <property type="component" value="Unassembled WGS sequence"/>
</dbReference>
<reference evidence="3 6" key="3">
    <citation type="submission" date="2019-02" db="EMBL/GenBank/DDBJ databases">
        <title>Bacteria dissemination in different level of health care in South Africa: the effectiveness of infections prevention and control.</title>
        <authorList>
            <person name="Shobo C."/>
            <person name="Amoako D.G."/>
            <person name="Allam M."/>
            <person name="Ismail A."/>
            <person name="Bester L.A."/>
            <person name="Essack S.Y."/>
        </authorList>
    </citation>
    <scope>NUCLEOTIDE SEQUENCE [LARGE SCALE GENOMIC DNA]</scope>
    <source>
        <strain evidence="3 6">2SIL2</strain>
    </source>
</reference>
<organism evidence="3 6">
    <name type="scientific">Enterococcus faecalis</name>
    <name type="common">Streptococcus faecalis</name>
    <dbReference type="NCBI Taxonomy" id="1351"/>
    <lineage>
        <taxon>Bacteria</taxon>
        <taxon>Bacillati</taxon>
        <taxon>Bacillota</taxon>
        <taxon>Bacilli</taxon>
        <taxon>Lactobacillales</taxon>
        <taxon>Enterococcaceae</taxon>
        <taxon>Enterococcus</taxon>
    </lineage>
</organism>
<dbReference type="EMBL" id="UGIX01000001">
    <property type="protein sequence ID" value="STP64227.1"/>
    <property type="molecule type" value="Genomic_DNA"/>
</dbReference>
<proteinExistence type="predicted"/>
<evidence type="ECO:0000313" key="5">
    <source>
        <dbReference type="Proteomes" id="UP000254396"/>
    </source>
</evidence>
<evidence type="ECO:0000313" key="6">
    <source>
        <dbReference type="Proteomes" id="UP000305511"/>
    </source>
</evidence>
<evidence type="ECO:0000313" key="4">
    <source>
        <dbReference type="Proteomes" id="UP000244140"/>
    </source>
</evidence>
<dbReference type="EMBL" id="PZZH01000001">
    <property type="protein sequence ID" value="PTN78776.1"/>
    <property type="molecule type" value="Genomic_DNA"/>
</dbReference>
<dbReference type="Proteomes" id="UP000254396">
    <property type="component" value="Unassembled WGS sequence"/>
</dbReference>
<sequence>MKFELNGFDELQHELNQFAKNGESLDDEHSVPFDKLFTKKFMIENTKFSNIDEFIEKSGFDFSDMESIDDNKLDNFISSNTNFDSWEDMKSAAGSEWVAKKLGF</sequence>
<reference evidence="2 5" key="2">
    <citation type="submission" date="2018-06" db="EMBL/GenBank/DDBJ databases">
        <authorList>
            <consortium name="Pathogen Informatics"/>
            <person name="Doyle S."/>
        </authorList>
    </citation>
    <scope>NUCLEOTIDE SEQUENCE [LARGE SCALE GENOMIC DNA]</scope>
    <source>
        <strain evidence="2 5">NCTC13379</strain>
    </source>
</reference>
<name>A0A4U3KPI7_ENTFL</name>
<evidence type="ECO:0000313" key="1">
    <source>
        <dbReference type="EMBL" id="PTN78776.1"/>
    </source>
</evidence>
<dbReference type="EMBL" id="SIYF01000553">
    <property type="protein sequence ID" value="TKK64052.1"/>
    <property type="molecule type" value="Genomic_DNA"/>
</dbReference>
<dbReference type="Proteomes" id="UP000244140">
    <property type="component" value="Unassembled WGS sequence"/>
</dbReference>
<reference evidence="1 4" key="1">
    <citation type="submission" date="2018-04" db="EMBL/GenBank/DDBJ databases">
        <authorList>
            <person name="Van Tyne D."/>
        </authorList>
    </citation>
    <scope>NUCLEOTIDE SEQUENCE [LARGE SCALE GENOMIC DNA]</scope>
    <source>
        <strain evidence="1 4">B2535</strain>
    </source>
</reference>